<dbReference type="Proteomes" id="UP000282321">
    <property type="component" value="Unassembled WGS sequence"/>
</dbReference>
<feature type="non-terminal residue" evidence="1">
    <location>
        <position position="1"/>
    </location>
</feature>
<sequence length="199" mass="23176">WGVGAYKLAVRNDILYTDIYYYSKPGLLSFNVNTGEKIKKIYNLQKYYKELGNLTFYGVNTEYIIDEAGEFKRTDVEKRNKFLHPTVQRIINKNYPLKHGKLYGISYIGSDSLKNNYYMISIGDYKCIYKFSENNKLLAYIKFAINNSNSVGYLTCIGAGGEIYLLKETGIFKCIDNRYEGIYKFIPGKIQLIKWELQK</sequence>
<dbReference type="AlphaFoldDB" id="A0A660S4L0"/>
<accession>A0A660S4L0</accession>
<name>A0A660S4L0_UNCT6</name>
<gene>
    <name evidence="1" type="ORF">DRP44_08505</name>
</gene>
<protein>
    <submittedName>
        <fullName evidence="1">Uncharacterized protein</fullName>
    </submittedName>
</protein>
<reference evidence="1 2" key="1">
    <citation type="submission" date="2018-06" db="EMBL/GenBank/DDBJ databases">
        <title>Extensive metabolic versatility and redundancy in microbially diverse, dynamic hydrothermal sediments.</title>
        <authorList>
            <person name="Dombrowski N."/>
            <person name="Teske A."/>
            <person name="Baker B.J."/>
        </authorList>
    </citation>
    <scope>NUCLEOTIDE SEQUENCE [LARGE SCALE GENOMIC DNA]</scope>
    <source>
        <strain evidence="1">B35_G9</strain>
    </source>
</reference>
<evidence type="ECO:0000313" key="1">
    <source>
        <dbReference type="EMBL" id="RKX64310.1"/>
    </source>
</evidence>
<comment type="caution">
    <text evidence="1">The sequence shown here is derived from an EMBL/GenBank/DDBJ whole genome shotgun (WGS) entry which is preliminary data.</text>
</comment>
<organism evidence="1 2">
    <name type="scientific">candidate division TA06 bacterium</name>
    <dbReference type="NCBI Taxonomy" id="2250710"/>
    <lineage>
        <taxon>Bacteria</taxon>
        <taxon>Bacteria division TA06</taxon>
    </lineage>
</organism>
<dbReference type="EMBL" id="QNBC01000173">
    <property type="protein sequence ID" value="RKX64310.1"/>
    <property type="molecule type" value="Genomic_DNA"/>
</dbReference>
<proteinExistence type="predicted"/>
<evidence type="ECO:0000313" key="2">
    <source>
        <dbReference type="Proteomes" id="UP000282321"/>
    </source>
</evidence>